<dbReference type="InterPro" id="IPR053772">
    <property type="entry name" value="At1g61320/At1g61330-like"/>
</dbReference>
<reference evidence="3" key="1">
    <citation type="journal article" date="2014" name="Science">
        <title>The coffee genome provides insight into the convergent evolution of caffeine biosynthesis.</title>
        <authorList>
            <person name="Denoeud F."/>
            <person name="Carretero-Paulet L."/>
            <person name="Dereeper A."/>
            <person name="Droc G."/>
            <person name="Guyot R."/>
            <person name="Pietrella M."/>
            <person name="Zheng C."/>
            <person name="Alberti A."/>
            <person name="Anthony F."/>
            <person name="Aprea G."/>
            <person name="Aury J.M."/>
            <person name="Bento P."/>
            <person name="Bernard M."/>
            <person name="Bocs S."/>
            <person name="Campa C."/>
            <person name="Cenci A."/>
            <person name="Combes M.C."/>
            <person name="Crouzillat D."/>
            <person name="Da Silva C."/>
            <person name="Daddiego L."/>
            <person name="De Bellis F."/>
            <person name="Dussert S."/>
            <person name="Garsmeur O."/>
            <person name="Gayraud T."/>
            <person name="Guignon V."/>
            <person name="Jahn K."/>
            <person name="Jamilloux V."/>
            <person name="Joet T."/>
            <person name="Labadie K."/>
            <person name="Lan T."/>
            <person name="Leclercq J."/>
            <person name="Lepelley M."/>
            <person name="Leroy T."/>
            <person name="Li L.T."/>
            <person name="Librado P."/>
            <person name="Lopez L."/>
            <person name="Munoz A."/>
            <person name="Noel B."/>
            <person name="Pallavicini A."/>
            <person name="Perrotta G."/>
            <person name="Poncet V."/>
            <person name="Pot D."/>
            <person name="Priyono X."/>
            <person name="Rigoreau M."/>
            <person name="Rouard M."/>
            <person name="Rozas J."/>
            <person name="Tranchant-Dubreuil C."/>
            <person name="VanBuren R."/>
            <person name="Zhang Q."/>
            <person name="Andrade A.C."/>
            <person name="Argout X."/>
            <person name="Bertrand B."/>
            <person name="de Kochko A."/>
            <person name="Graziosi G."/>
            <person name="Henry R.J."/>
            <person name="Jayarama X."/>
            <person name="Ming R."/>
            <person name="Nagai C."/>
            <person name="Rounsley S."/>
            <person name="Sankoff D."/>
            <person name="Giuliano G."/>
            <person name="Albert V.A."/>
            <person name="Wincker P."/>
            <person name="Lashermes P."/>
        </authorList>
    </citation>
    <scope>NUCLEOTIDE SEQUENCE [LARGE SCALE GENOMIC DNA]</scope>
    <source>
        <strain evidence="3">cv. DH200-94</strain>
    </source>
</reference>
<proteinExistence type="predicted"/>
<dbReference type="Pfam" id="PF00646">
    <property type="entry name" value="F-box"/>
    <property type="match status" value="1"/>
</dbReference>
<dbReference type="PROSITE" id="PS50181">
    <property type="entry name" value="FBOX"/>
    <property type="match status" value="1"/>
</dbReference>
<dbReference type="SUPFAM" id="SSF81383">
    <property type="entry name" value="F-box domain"/>
    <property type="match status" value="1"/>
</dbReference>
<dbReference type="PhylomeDB" id="A0A068VA74"/>
<dbReference type="PANTHER" id="PTHR34145">
    <property type="entry name" value="OS02G0105600 PROTEIN"/>
    <property type="match status" value="1"/>
</dbReference>
<organism evidence="2 3">
    <name type="scientific">Coffea canephora</name>
    <name type="common">Robusta coffee</name>
    <dbReference type="NCBI Taxonomy" id="49390"/>
    <lineage>
        <taxon>Eukaryota</taxon>
        <taxon>Viridiplantae</taxon>
        <taxon>Streptophyta</taxon>
        <taxon>Embryophyta</taxon>
        <taxon>Tracheophyta</taxon>
        <taxon>Spermatophyta</taxon>
        <taxon>Magnoliopsida</taxon>
        <taxon>eudicotyledons</taxon>
        <taxon>Gunneridae</taxon>
        <taxon>Pentapetalae</taxon>
        <taxon>asterids</taxon>
        <taxon>lamiids</taxon>
        <taxon>Gentianales</taxon>
        <taxon>Rubiaceae</taxon>
        <taxon>Ixoroideae</taxon>
        <taxon>Gardenieae complex</taxon>
        <taxon>Bertiereae - Coffeeae clade</taxon>
        <taxon>Coffeeae</taxon>
        <taxon>Coffea</taxon>
    </lineage>
</organism>
<protein>
    <recommendedName>
        <fullName evidence="1">F-box domain-containing protein</fullName>
    </recommendedName>
</protein>
<dbReference type="SUPFAM" id="SSF52047">
    <property type="entry name" value="RNI-like"/>
    <property type="match status" value="1"/>
</dbReference>
<keyword evidence="3" id="KW-1185">Reference proteome</keyword>
<sequence length="439" mass="50234">MILNCRIMTADNRARVAEERGAVDRLSNLPINAIQNIIGRMPIRDAARTSILSSKWRYIWAEYPEVVLDEQFYAEIMRNNSPNFFLTEYVNKVNGILFQHLGPILKFVLDIPELYSTQYSSIDQWLLFVSRKDVTKLILHNRSPNPYKVPCYAFSCPKLAYISVTKYIFRAPNSEGFFGKLTHLFLETVTFQFSVLNLPQLVQLELKNCFGIQLLCVSAPSLRILNLQDNDDLDLSYYITCKDLVTVCIGLSVGVEHDKLDKNITLTKLLGCWPELECLYLNGSFLKHLAAGDIPQRLPIDQVNSLVYLAPFCITYHCAEIACILCLLQSAWNLSELEIWADEQIIYDEKTVSYLKDPDLMKQSFKGLQTVIMKMFKGLTSELLLVKLLLACSPSLERMCIEENQDLDPIERLNTSKELLRFSRASPKAEIIFQPGIET</sequence>
<dbReference type="Proteomes" id="UP000295252">
    <property type="component" value="Chromosome VII"/>
</dbReference>
<dbReference type="InterPro" id="IPR036047">
    <property type="entry name" value="F-box-like_dom_sf"/>
</dbReference>
<dbReference type="EMBL" id="HG739244">
    <property type="protein sequence ID" value="CDP17454.1"/>
    <property type="molecule type" value="Genomic_DNA"/>
</dbReference>
<dbReference type="PANTHER" id="PTHR34145:SF28">
    <property type="entry name" value="F-BOX DOMAIN-CONTAINING PROTEIN"/>
    <property type="match status" value="1"/>
</dbReference>
<dbReference type="OMA" id="LEYTNIV"/>
<dbReference type="OrthoDB" id="1722980at2759"/>
<dbReference type="InParanoid" id="A0A068VA74"/>
<name>A0A068VA74_COFCA</name>
<gene>
    <name evidence="2" type="ORF">GSCOC_T00000932001</name>
</gene>
<dbReference type="AlphaFoldDB" id="A0A068VA74"/>
<evidence type="ECO:0000259" key="1">
    <source>
        <dbReference type="PROSITE" id="PS50181"/>
    </source>
</evidence>
<dbReference type="InterPro" id="IPR001810">
    <property type="entry name" value="F-box_dom"/>
</dbReference>
<dbReference type="STRING" id="49390.A0A068VA74"/>
<feature type="domain" description="F-box" evidence="1">
    <location>
        <begin position="23"/>
        <end position="76"/>
    </location>
</feature>
<evidence type="ECO:0000313" key="3">
    <source>
        <dbReference type="Proteomes" id="UP000295252"/>
    </source>
</evidence>
<dbReference type="Gramene" id="CDP17454">
    <property type="protein sequence ID" value="CDP17454"/>
    <property type="gene ID" value="GSCOC_T00000932001"/>
</dbReference>
<evidence type="ECO:0000313" key="2">
    <source>
        <dbReference type="EMBL" id="CDP17454.1"/>
    </source>
</evidence>
<accession>A0A068VA74</accession>